<organism evidence="8">
    <name type="scientific">Streptomyces sp. JL1001</name>
    <dbReference type="NCBI Taxonomy" id="3078227"/>
    <lineage>
        <taxon>Bacteria</taxon>
        <taxon>Bacillati</taxon>
        <taxon>Actinomycetota</taxon>
        <taxon>Actinomycetes</taxon>
        <taxon>Kitasatosporales</taxon>
        <taxon>Streptomycetaceae</taxon>
        <taxon>Streptomyces</taxon>
    </lineage>
</organism>
<dbReference type="GO" id="GO:0020037">
    <property type="term" value="F:heme binding"/>
    <property type="evidence" value="ECO:0007669"/>
    <property type="project" value="InterPro"/>
</dbReference>
<proteinExistence type="inferred from homology"/>
<dbReference type="GO" id="GO:0016705">
    <property type="term" value="F:oxidoreductase activity, acting on paired donors, with incorporation or reduction of molecular oxygen"/>
    <property type="evidence" value="ECO:0007669"/>
    <property type="project" value="InterPro"/>
</dbReference>
<dbReference type="FunFam" id="1.10.630.10:FF:000018">
    <property type="entry name" value="Cytochrome P450 monooxygenase"/>
    <property type="match status" value="1"/>
</dbReference>
<evidence type="ECO:0000256" key="2">
    <source>
        <dbReference type="ARBA" id="ARBA00022617"/>
    </source>
</evidence>
<evidence type="ECO:0000256" key="7">
    <source>
        <dbReference type="RuleBase" id="RU000461"/>
    </source>
</evidence>
<dbReference type="InterPro" id="IPR017972">
    <property type="entry name" value="Cyt_P450_CS"/>
</dbReference>
<name>A0AAU8KCK3_9ACTN</name>
<dbReference type="InterPro" id="IPR036396">
    <property type="entry name" value="Cyt_P450_sf"/>
</dbReference>
<dbReference type="PROSITE" id="PS00086">
    <property type="entry name" value="CYTOCHROME_P450"/>
    <property type="match status" value="1"/>
</dbReference>
<dbReference type="PRINTS" id="PR00359">
    <property type="entry name" value="BP450"/>
</dbReference>
<keyword evidence="6 7" id="KW-0503">Monooxygenase</keyword>
<keyword evidence="4 7" id="KW-0560">Oxidoreductase</keyword>
<dbReference type="PANTHER" id="PTHR46696:SF1">
    <property type="entry name" value="CYTOCHROME P450 YJIB-RELATED"/>
    <property type="match status" value="1"/>
</dbReference>
<evidence type="ECO:0000313" key="8">
    <source>
        <dbReference type="EMBL" id="XCN12874.1"/>
    </source>
</evidence>
<evidence type="ECO:0000256" key="5">
    <source>
        <dbReference type="ARBA" id="ARBA00023004"/>
    </source>
</evidence>
<keyword evidence="5 7" id="KW-0408">Iron</keyword>
<dbReference type="CDD" id="cd11029">
    <property type="entry name" value="CYP107-like"/>
    <property type="match status" value="1"/>
</dbReference>
<reference evidence="8" key="1">
    <citation type="submission" date="2023-10" db="EMBL/GenBank/DDBJ databases">
        <title>Complete genome sequence of Streptomyces sp. JL1001.</title>
        <authorList>
            <person name="Jiang L."/>
        </authorList>
    </citation>
    <scope>NUCLEOTIDE SEQUENCE</scope>
    <source>
        <strain evidence="8">JL1001</strain>
    </source>
</reference>
<dbReference type="InterPro" id="IPR002397">
    <property type="entry name" value="Cyt_P450_B"/>
</dbReference>
<dbReference type="GO" id="GO:0005506">
    <property type="term" value="F:iron ion binding"/>
    <property type="evidence" value="ECO:0007669"/>
    <property type="project" value="InterPro"/>
</dbReference>
<evidence type="ECO:0000256" key="3">
    <source>
        <dbReference type="ARBA" id="ARBA00022723"/>
    </source>
</evidence>
<comment type="similarity">
    <text evidence="1 7">Belongs to the cytochrome P450 family.</text>
</comment>
<dbReference type="AlphaFoldDB" id="A0AAU8KCK3"/>
<dbReference type="RefSeq" id="WP_354596429.1">
    <property type="nucleotide sequence ID" value="NZ_CP136798.1"/>
</dbReference>
<dbReference type="InterPro" id="IPR001128">
    <property type="entry name" value="Cyt_P450"/>
</dbReference>
<evidence type="ECO:0000256" key="4">
    <source>
        <dbReference type="ARBA" id="ARBA00023002"/>
    </source>
</evidence>
<dbReference type="Pfam" id="PF00067">
    <property type="entry name" value="p450"/>
    <property type="match status" value="1"/>
</dbReference>
<dbReference type="SUPFAM" id="SSF48264">
    <property type="entry name" value="Cytochrome P450"/>
    <property type="match status" value="1"/>
</dbReference>
<dbReference type="EMBL" id="CP136798">
    <property type="protein sequence ID" value="XCN12874.1"/>
    <property type="molecule type" value="Genomic_DNA"/>
</dbReference>
<dbReference type="PANTHER" id="PTHR46696">
    <property type="entry name" value="P450, PUTATIVE (EUROFUNG)-RELATED"/>
    <property type="match status" value="1"/>
</dbReference>
<keyword evidence="3 7" id="KW-0479">Metal-binding</keyword>
<keyword evidence="2 7" id="KW-0349">Heme</keyword>
<protein>
    <submittedName>
        <fullName evidence="8">Cytochrome P450</fullName>
    </submittedName>
</protein>
<accession>A0AAU8KCK3</accession>
<evidence type="ECO:0000256" key="6">
    <source>
        <dbReference type="ARBA" id="ARBA00023033"/>
    </source>
</evidence>
<gene>
    <name evidence="8" type="ORF">R1Y80_04125</name>
</gene>
<dbReference type="Gene3D" id="1.10.630.10">
    <property type="entry name" value="Cytochrome P450"/>
    <property type="match status" value="1"/>
</dbReference>
<dbReference type="GO" id="GO:0004497">
    <property type="term" value="F:monooxygenase activity"/>
    <property type="evidence" value="ECO:0007669"/>
    <property type="project" value="UniProtKB-KW"/>
</dbReference>
<evidence type="ECO:0000256" key="1">
    <source>
        <dbReference type="ARBA" id="ARBA00010617"/>
    </source>
</evidence>
<sequence>MDEPFPATGDDRPVRVLATGPEADPYALYEEMRAEGLVHHVREPNGLHRWLVLDYAEAREIFADARFSKDPARAWEQLRDAGYVSGEPGDRADYLYHVANTDPPDHTRLRKLIGKAFTTRRVEAMRPRIREVAAGLLDRMETAETGTVDLVDAYSHPLATTVMCEILGIPALDRESFRTWATAILSPPEAAARGMMSKAEGYAAMRAFFTDLIGQKRAAVHDGPAPADVLSALIHATDDGDQLTETELVSTVMLLMSAGQEPTVNLINNGALALMNHPEQLALLRDKPELTRGAVEEFLRYDPPVQLSTTRVAVEDVEVAGTVIPAGAIVALSIAAAGRDENRFTDADRLDVTRDDNPHLAFGHGIHHCVGAPLARVQGEIGIGMLIERFPRLSLACPAEDLRWRPTRIMRGLVELPVRLDTPPGR</sequence>